<dbReference type="Gene3D" id="3.30.160.150">
    <property type="entry name" value="Lipoprotein like domain"/>
    <property type="match status" value="1"/>
</dbReference>
<protein>
    <recommendedName>
        <fullName evidence="7">Lipoprotein</fullName>
    </recommendedName>
</protein>
<keyword evidence="4" id="KW-1185">Reference proteome</keyword>
<evidence type="ECO:0000313" key="3">
    <source>
        <dbReference type="EMBL" id="KCZ63560.1"/>
    </source>
</evidence>
<dbReference type="EMBL" id="DOGS01000204">
    <property type="protein sequence ID" value="HBQ49251.1"/>
    <property type="molecule type" value="Genomic_DNA"/>
</dbReference>
<organism evidence="3 4">
    <name type="scientific">Hyphomonas atlantica</name>
    <dbReference type="NCBI Taxonomy" id="1280948"/>
    <lineage>
        <taxon>Bacteria</taxon>
        <taxon>Pseudomonadati</taxon>
        <taxon>Pseudomonadota</taxon>
        <taxon>Alphaproteobacteria</taxon>
        <taxon>Hyphomonadales</taxon>
        <taxon>Hyphomonadaceae</taxon>
        <taxon>Hyphomonas</taxon>
    </lineage>
</organism>
<gene>
    <name evidence="1" type="ORF">DCG65_13190</name>
    <name evidence="2" type="ORF">DD728_10265</name>
    <name evidence="3" type="ORF">HY36_14790</name>
</gene>
<dbReference type="GeneID" id="92499246"/>
<dbReference type="Proteomes" id="UP000024547">
    <property type="component" value="Unassembled WGS sequence"/>
</dbReference>
<evidence type="ECO:0000313" key="4">
    <source>
        <dbReference type="Proteomes" id="UP000024547"/>
    </source>
</evidence>
<dbReference type="RefSeq" id="WP_035549719.1">
    <property type="nucleotide sequence ID" value="NZ_AWFH01000006.1"/>
</dbReference>
<dbReference type="PROSITE" id="PS51257">
    <property type="entry name" value="PROKAR_LIPOPROTEIN"/>
    <property type="match status" value="1"/>
</dbReference>
<dbReference type="Proteomes" id="UP000263957">
    <property type="component" value="Unassembled WGS sequence"/>
</dbReference>
<evidence type="ECO:0000313" key="6">
    <source>
        <dbReference type="Proteomes" id="UP000263957"/>
    </source>
</evidence>
<evidence type="ECO:0000313" key="5">
    <source>
        <dbReference type="Proteomes" id="UP000259173"/>
    </source>
</evidence>
<accession>A0A059E7I7</accession>
<dbReference type="EMBL" id="DMBR01000399">
    <property type="protein sequence ID" value="HAE95505.1"/>
    <property type="molecule type" value="Genomic_DNA"/>
</dbReference>
<reference evidence="5 6" key="2">
    <citation type="journal article" date="2018" name="Nat. Biotechnol.">
        <title>A standardized bacterial taxonomy based on genome phylogeny substantially revises the tree of life.</title>
        <authorList>
            <person name="Parks D.H."/>
            <person name="Chuvochina M."/>
            <person name="Waite D.W."/>
            <person name="Rinke C."/>
            <person name="Skarshewski A."/>
            <person name="Chaumeil P.A."/>
            <person name="Hugenholtz P."/>
        </authorList>
    </citation>
    <scope>NUCLEOTIDE SEQUENCE [LARGE SCALE GENOMIC DNA]</scope>
    <source>
        <strain evidence="2">UBA10378</strain>
        <strain evidence="1">UBA8557</strain>
    </source>
</reference>
<evidence type="ECO:0000313" key="2">
    <source>
        <dbReference type="EMBL" id="HBQ49251.1"/>
    </source>
</evidence>
<proteinExistence type="predicted"/>
<dbReference type="STRING" id="1280948.HY36_14790"/>
<dbReference type="eggNOG" id="COG5468">
    <property type="taxonomic scope" value="Bacteria"/>
</dbReference>
<reference evidence="3 4" key="1">
    <citation type="journal article" date="2014" name="Antonie Van Leeuwenhoek">
        <title>Hyphomonas beringensis sp. nov. and Hyphomonas chukchiensis sp. nov., isolated from surface seawater of the Bering Sea and Chukchi Sea.</title>
        <authorList>
            <person name="Li C."/>
            <person name="Lai Q."/>
            <person name="Li G."/>
            <person name="Dong C."/>
            <person name="Wang J."/>
            <person name="Liao Y."/>
            <person name="Shao Z."/>
        </authorList>
    </citation>
    <scope>NUCLEOTIDE SEQUENCE [LARGE SCALE GENOMIC DNA]</scope>
    <source>
        <strain evidence="3 4">22II1-22F38</strain>
    </source>
</reference>
<name>A0A059E7I7_9PROT</name>
<evidence type="ECO:0000313" key="1">
    <source>
        <dbReference type="EMBL" id="HAE95505.1"/>
    </source>
</evidence>
<dbReference type="EMBL" id="AWFH01000006">
    <property type="protein sequence ID" value="KCZ63560.1"/>
    <property type="molecule type" value="Genomic_DNA"/>
</dbReference>
<dbReference type="Proteomes" id="UP000259173">
    <property type="component" value="Unassembled WGS sequence"/>
</dbReference>
<comment type="caution">
    <text evidence="3">The sequence shown here is derived from an EMBL/GenBank/DDBJ whole genome shotgun (WGS) entry which is preliminary data.</text>
</comment>
<dbReference type="PATRIC" id="fig|1280948.3.peg.1193"/>
<sequence>MRHLIAIAALSLIAACGFQPVYSSGFNEGRAGNITVEKIDGRAGYELRRTLLQELAIGLPNVSEPATLSVKLSESLSRLTFETDGAATRSSIVSSGSYVLNYGGKRLSGRQEAEISFSVPDSPYGDIANQTGASTRAARQLGKKIADDIRLKLSAD</sequence>
<dbReference type="OrthoDB" id="7629596at2"/>
<evidence type="ECO:0008006" key="7">
    <source>
        <dbReference type="Google" id="ProtNLM"/>
    </source>
</evidence>
<dbReference type="AlphaFoldDB" id="A0A059E7I7"/>